<keyword evidence="5 13" id="KW-1133">Transmembrane helix</keyword>
<feature type="domain" description="G-protein coupled receptors family 1 profile" evidence="14">
    <location>
        <begin position="133"/>
        <end position="360"/>
    </location>
</feature>
<evidence type="ECO:0000256" key="7">
    <source>
        <dbReference type="ARBA" id="ARBA00023136"/>
    </source>
</evidence>
<keyword evidence="10" id="KW-0325">Glycoprotein</keyword>
<evidence type="ECO:0000256" key="10">
    <source>
        <dbReference type="ARBA" id="ARBA00023180"/>
    </source>
</evidence>
<comment type="similarity">
    <text evidence="2 12">Belongs to the G-protein coupled receptor 1 family.</text>
</comment>
<name>A0AAV4NQL1_CAEEX</name>
<dbReference type="Proteomes" id="UP001054945">
    <property type="component" value="Unassembled WGS sequence"/>
</dbReference>
<keyword evidence="6 12" id="KW-0297">G-protein coupled receptor</keyword>
<keyword evidence="8" id="KW-1015">Disulfide bond</keyword>
<keyword evidence="11 12" id="KW-0807">Transducer</keyword>
<keyword evidence="9 12" id="KW-0675">Receptor</keyword>
<proteinExistence type="inferred from homology"/>
<evidence type="ECO:0000256" key="5">
    <source>
        <dbReference type="ARBA" id="ARBA00022989"/>
    </source>
</evidence>
<evidence type="ECO:0000256" key="2">
    <source>
        <dbReference type="ARBA" id="ARBA00010663"/>
    </source>
</evidence>
<evidence type="ECO:0000313" key="16">
    <source>
        <dbReference type="Proteomes" id="UP001054945"/>
    </source>
</evidence>
<dbReference type="EMBL" id="BPLR01021065">
    <property type="protein sequence ID" value="GIX85467.1"/>
    <property type="molecule type" value="Genomic_DNA"/>
</dbReference>
<evidence type="ECO:0000256" key="4">
    <source>
        <dbReference type="ARBA" id="ARBA00022692"/>
    </source>
</evidence>
<dbReference type="PANTHER" id="PTHR24243:SF208">
    <property type="entry name" value="PYROKININ-1 RECEPTOR"/>
    <property type="match status" value="1"/>
</dbReference>
<gene>
    <name evidence="15" type="primary">PK1-R</name>
    <name evidence="15" type="ORF">CEXT_573501</name>
</gene>
<comment type="caution">
    <text evidence="15">The sequence shown here is derived from an EMBL/GenBank/DDBJ whole genome shotgun (WGS) entry which is preliminary data.</text>
</comment>
<keyword evidence="7 13" id="KW-0472">Membrane</keyword>
<dbReference type="PANTHER" id="PTHR24243">
    <property type="entry name" value="G-PROTEIN COUPLED RECEPTOR"/>
    <property type="match status" value="1"/>
</dbReference>
<evidence type="ECO:0000256" key="1">
    <source>
        <dbReference type="ARBA" id="ARBA00004651"/>
    </source>
</evidence>
<feature type="transmembrane region" description="Helical" evidence="13">
    <location>
        <begin position="284"/>
        <end position="305"/>
    </location>
</feature>
<evidence type="ECO:0000256" key="11">
    <source>
        <dbReference type="ARBA" id="ARBA00023224"/>
    </source>
</evidence>
<dbReference type="InterPro" id="IPR000276">
    <property type="entry name" value="GPCR_Rhodpsn"/>
</dbReference>
<evidence type="ECO:0000256" key="13">
    <source>
        <dbReference type="SAM" id="Phobius"/>
    </source>
</evidence>
<evidence type="ECO:0000256" key="3">
    <source>
        <dbReference type="ARBA" id="ARBA00022475"/>
    </source>
</evidence>
<organism evidence="15 16">
    <name type="scientific">Caerostris extrusa</name>
    <name type="common">Bark spider</name>
    <name type="synonym">Caerostris bankana</name>
    <dbReference type="NCBI Taxonomy" id="172846"/>
    <lineage>
        <taxon>Eukaryota</taxon>
        <taxon>Metazoa</taxon>
        <taxon>Ecdysozoa</taxon>
        <taxon>Arthropoda</taxon>
        <taxon>Chelicerata</taxon>
        <taxon>Arachnida</taxon>
        <taxon>Araneae</taxon>
        <taxon>Araneomorphae</taxon>
        <taxon>Entelegynae</taxon>
        <taxon>Araneoidea</taxon>
        <taxon>Araneidae</taxon>
        <taxon>Caerostris</taxon>
    </lineage>
</organism>
<evidence type="ECO:0000259" key="14">
    <source>
        <dbReference type="PROSITE" id="PS50262"/>
    </source>
</evidence>
<dbReference type="InterPro" id="IPR017452">
    <property type="entry name" value="GPCR_Rhodpsn_7TM"/>
</dbReference>
<dbReference type="GO" id="GO:0001607">
    <property type="term" value="F:neuromedin U receptor activity"/>
    <property type="evidence" value="ECO:0007669"/>
    <property type="project" value="InterPro"/>
</dbReference>
<keyword evidence="16" id="KW-1185">Reference proteome</keyword>
<keyword evidence="3" id="KW-1003">Cell membrane</keyword>
<comment type="subcellular location">
    <subcellularLocation>
        <location evidence="1">Cell membrane</location>
        <topology evidence="1">Multi-pass membrane protein</topology>
    </subcellularLocation>
</comment>
<reference evidence="15 16" key="1">
    <citation type="submission" date="2021-06" db="EMBL/GenBank/DDBJ databases">
        <title>Caerostris extrusa draft genome.</title>
        <authorList>
            <person name="Kono N."/>
            <person name="Arakawa K."/>
        </authorList>
    </citation>
    <scope>NUCLEOTIDE SEQUENCE [LARGE SCALE GENOMIC DNA]</scope>
</reference>
<evidence type="ECO:0000256" key="12">
    <source>
        <dbReference type="RuleBase" id="RU000688"/>
    </source>
</evidence>
<dbReference type="SUPFAM" id="SSF81321">
    <property type="entry name" value="Family A G protein-coupled receptor-like"/>
    <property type="match status" value="1"/>
</dbReference>
<dbReference type="PRINTS" id="PR01565">
    <property type="entry name" value="NEUROMEDINUR"/>
</dbReference>
<dbReference type="PROSITE" id="PS00237">
    <property type="entry name" value="G_PROTEIN_RECEP_F1_1"/>
    <property type="match status" value="1"/>
</dbReference>
<protein>
    <submittedName>
        <fullName evidence="15">Pyrokinin-1 receptor</fullName>
    </submittedName>
</protein>
<dbReference type="AlphaFoldDB" id="A0AAV4NQL1"/>
<evidence type="ECO:0000256" key="8">
    <source>
        <dbReference type="ARBA" id="ARBA00023157"/>
    </source>
</evidence>
<dbReference type="PRINTS" id="PR00237">
    <property type="entry name" value="GPCRRHODOPSN"/>
</dbReference>
<dbReference type="PROSITE" id="PS50262">
    <property type="entry name" value="G_PROTEIN_RECEP_F1_2"/>
    <property type="match status" value="1"/>
</dbReference>
<dbReference type="Gene3D" id="1.20.1070.10">
    <property type="entry name" value="Rhodopsin 7-helix transmembrane proteins"/>
    <property type="match status" value="1"/>
</dbReference>
<evidence type="ECO:0000313" key="15">
    <source>
        <dbReference type="EMBL" id="GIX85467.1"/>
    </source>
</evidence>
<keyword evidence="4 12" id="KW-0812">Transmembrane</keyword>
<sequence>MALAIYPPPILIPVAHIPFVAQASKCSAGSAKVSCNCNFVPMIATEHINFQVVYRFFSNMLDFIMEALEQSLQDQPIDFNVSNNLTMDMFEQFDGNFSGDNVYDFVEDHENFLMTVIPMTIVYVLLFITGVVGNICTCVVIYYNRYMHTATNYYLCSLAVSDLLLLVMSLPQEVYELWVPQPYPLGEAMCVIRGFTAETSTYASILTITAFTAERYIAICHPLKSHTWSSLSRATKIIIFVWILSALCAVPVSFQFGLLYLRTSSGENVENTAICALKRRMKHAFLISSLLFFWIPQVILFLLYVKIGLRLRLSNPLGKAMDDKDNYHVQGNSTCRSSSKDKRRVSINSNRKGIIKMLSK</sequence>
<dbReference type="Pfam" id="PF00001">
    <property type="entry name" value="7tm_1"/>
    <property type="match status" value="1"/>
</dbReference>
<dbReference type="GO" id="GO:0005886">
    <property type="term" value="C:plasma membrane"/>
    <property type="evidence" value="ECO:0007669"/>
    <property type="project" value="UniProtKB-SubCell"/>
</dbReference>
<evidence type="ECO:0000256" key="6">
    <source>
        <dbReference type="ARBA" id="ARBA00023040"/>
    </source>
</evidence>
<feature type="transmembrane region" description="Helical" evidence="13">
    <location>
        <begin position="121"/>
        <end position="143"/>
    </location>
</feature>
<feature type="transmembrane region" description="Helical" evidence="13">
    <location>
        <begin position="237"/>
        <end position="261"/>
    </location>
</feature>
<evidence type="ECO:0000256" key="9">
    <source>
        <dbReference type="ARBA" id="ARBA00023170"/>
    </source>
</evidence>
<accession>A0AAV4NQL1</accession>
<dbReference type="InterPro" id="IPR005390">
    <property type="entry name" value="NeuromedU_rcpt"/>
</dbReference>